<name>A0AAU9JQ71_9CILI</name>
<dbReference type="InterPro" id="IPR028889">
    <property type="entry name" value="USP"/>
</dbReference>
<evidence type="ECO:0008006" key="5">
    <source>
        <dbReference type="Google" id="ProtNLM"/>
    </source>
</evidence>
<evidence type="ECO:0000259" key="2">
    <source>
        <dbReference type="PROSITE" id="PS51283"/>
    </source>
</evidence>
<dbReference type="InterPro" id="IPR050164">
    <property type="entry name" value="Peptidase_C19"/>
</dbReference>
<dbReference type="Proteomes" id="UP001162131">
    <property type="component" value="Unassembled WGS sequence"/>
</dbReference>
<dbReference type="Pfam" id="PF06337">
    <property type="entry name" value="DUSP"/>
    <property type="match status" value="1"/>
</dbReference>
<keyword evidence="4" id="KW-1185">Reference proteome</keyword>
<sequence>MITNSSYIKFQILRAASKNIIMEKSKTNSRESERSMIINYEKEGYLDGCYAVPIEWLKDWINFTKGDHKPGKLITSNLLDSKGLIKPGLRPSRDYRMLNKKQWEYLYSIYGGDPPLICSSHDIYSLKKTSTSFQKPPSVIASMKGTGEIKSISVQDKRNQVTTLSQRPKQNFPVEMNLKNSRYISMPPVKSFQPAVTPKIPQQLYQETTSSISSESRSPDLIPAQRTILKQEKNEIPPRPKSRSSLITDTIHLQKNQILGPKPSGEFKSKFNQIDDIQQSRPISVSRDRGVIGLENPMFYCYMNATLQCLLSVLPFCNFLKSITQRSDTPLSNAMSAFVKASENGGILRPNEIWRIFALTFPAGRQHDAPEFLRKLLDDLDREQGPKKRINGGSDPWRYYEDNHSKFLVEIFSGLFVSRVTCMKCNKNSDAFEPFTLLALELAPSLNQSLEHFTAKEKIKNQYKCESCKKVTDIDKQYKIVRNPAYLLIQLKRFVSNAYSPYPRKSNVECTFESVLDVTDYSNERARYDLIAVGVHMGNTEGGHYYSFCKRGSHWYRFNDSIYTRVDLQEVLQSQAYFLFYEKRLI</sequence>
<dbReference type="Gene3D" id="3.30.2230.10">
    <property type="entry name" value="DUSP-like"/>
    <property type="match status" value="1"/>
</dbReference>
<dbReference type="Gene3D" id="3.90.70.10">
    <property type="entry name" value="Cysteine proteinases"/>
    <property type="match status" value="1"/>
</dbReference>
<dbReference type="GO" id="GO:0004843">
    <property type="term" value="F:cysteine-type deubiquitinase activity"/>
    <property type="evidence" value="ECO:0007669"/>
    <property type="project" value="InterPro"/>
</dbReference>
<dbReference type="InterPro" id="IPR001394">
    <property type="entry name" value="Peptidase_C19_UCH"/>
</dbReference>
<dbReference type="PROSITE" id="PS50235">
    <property type="entry name" value="USP_3"/>
    <property type="match status" value="1"/>
</dbReference>
<dbReference type="InterPro" id="IPR018200">
    <property type="entry name" value="USP_CS"/>
</dbReference>
<dbReference type="SMART" id="SM00695">
    <property type="entry name" value="DUSP"/>
    <property type="match status" value="1"/>
</dbReference>
<dbReference type="PROSITE" id="PS00973">
    <property type="entry name" value="USP_2"/>
    <property type="match status" value="1"/>
</dbReference>
<dbReference type="PROSITE" id="PS51283">
    <property type="entry name" value="DUSP"/>
    <property type="match status" value="1"/>
</dbReference>
<accession>A0AAU9JQ71</accession>
<feature type="domain" description="USP" evidence="1">
    <location>
        <begin position="292"/>
        <end position="584"/>
    </location>
</feature>
<dbReference type="PANTHER" id="PTHR24006">
    <property type="entry name" value="UBIQUITIN CARBOXYL-TERMINAL HYDROLASE"/>
    <property type="match status" value="1"/>
</dbReference>
<dbReference type="InterPro" id="IPR006615">
    <property type="entry name" value="Pept_C19_DUSP"/>
</dbReference>
<protein>
    <recommendedName>
        <fullName evidence="5">Ubiquitinyl hydrolase 1</fullName>
    </recommendedName>
</protein>
<dbReference type="AlphaFoldDB" id="A0AAU9JQ71"/>
<gene>
    <name evidence="3" type="ORF">BSTOLATCC_MIC34917</name>
</gene>
<dbReference type="GO" id="GO:0016579">
    <property type="term" value="P:protein deubiquitination"/>
    <property type="evidence" value="ECO:0007669"/>
    <property type="project" value="InterPro"/>
</dbReference>
<dbReference type="InterPro" id="IPR035927">
    <property type="entry name" value="DUSP-like_sf"/>
</dbReference>
<reference evidence="3" key="1">
    <citation type="submission" date="2021-09" db="EMBL/GenBank/DDBJ databases">
        <authorList>
            <consortium name="AG Swart"/>
            <person name="Singh M."/>
            <person name="Singh A."/>
            <person name="Seah K."/>
            <person name="Emmerich C."/>
        </authorList>
    </citation>
    <scope>NUCLEOTIDE SEQUENCE</scope>
    <source>
        <strain evidence="3">ATCC30299</strain>
    </source>
</reference>
<organism evidence="3 4">
    <name type="scientific">Blepharisma stoltei</name>
    <dbReference type="NCBI Taxonomy" id="1481888"/>
    <lineage>
        <taxon>Eukaryota</taxon>
        <taxon>Sar</taxon>
        <taxon>Alveolata</taxon>
        <taxon>Ciliophora</taxon>
        <taxon>Postciliodesmatophora</taxon>
        <taxon>Heterotrichea</taxon>
        <taxon>Heterotrichida</taxon>
        <taxon>Blepharismidae</taxon>
        <taxon>Blepharisma</taxon>
    </lineage>
</organism>
<dbReference type="GO" id="GO:0005829">
    <property type="term" value="C:cytosol"/>
    <property type="evidence" value="ECO:0007669"/>
    <property type="project" value="TreeGrafter"/>
</dbReference>
<dbReference type="SUPFAM" id="SSF143791">
    <property type="entry name" value="DUSP-like"/>
    <property type="match status" value="1"/>
</dbReference>
<comment type="caution">
    <text evidence="3">The sequence shown here is derived from an EMBL/GenBank/DDBJ whole genome shotgun (WGS) entry which is preliminary data.</text>
</comment>
<dbReference type="GO" id="GO:0005634">
    <property type="term" value="C:nucleus"/>
    <property type="evidence" value="ECO:0007669"/>
    <property type="project" value="TreeGrafter"/>
</dbReference>
<dbReference type="EMBL" id="CAJZBQ010000035">
    <property type="protein sequence ID" value="CAG9323881.1"/>
    <property type="molecule type" value="Genomic_DNA"/>
</dbReference>
<evidence type="ECO:0000313" key="4">
    <source>
        <dbReference type="Proteomes" id="UP001162131"/>
    </source>
</evidence>
<dbReference type="SUPFAM" id="SSF54001">
    <property type="entry name" value="Cysteine proteinases"/>
    <property type="match status" value="1"/>
</dbReference>
<dbReference type="Pfam" id="PF00443">
    <property type="entry name" value="UCH"/>
    <property type="match status" value="1"/>
</dbReference>
<feature type="domain" description="DUSP" evidence="2">
    <location>
        <begin position="28"/>
        <end position="122"/>
    </location>
</feature>
<proteinExistence type="predicted"/>
<dbReference type="InterPro" id="IPR038765">
    <property type="entry name" value="Papain-like_cys_pep_sf"/>
</dbReference>
<evidence type="ECO:0000313" key="3">
    <source>
        <dbReference type="EMBL" id="CAG9323881.1"/>
    </source>
</evidence>
<evidence type="ECO:0000259" key="1">
    <source>
        <dbReference type="PROSITE" id="PS50235"/>
    </source>
</evidence>